<keyword evidence="3" id="KW-1185">Reference proteome</keyword>
<evidence type="ECO:0000313" key="2">
    <source>
        <dbReference type="EMBL" id="MER2493661.1"/>
    </source>
</evidence>
<reference evidence="2 3" key="1">
    <citation type="submission" date="2024-06" db="EMBL/GenBank/DDBJ databases">
        <authorList>
            <person name="Chen R.Y."/>
        </authorList>
    </citation>
    <scope>NUCLEOTIDE SEQUENCE [LARGE SCALE GENOMIC DNA]</scope>
    <source>
        <strain evidence="2 3">D2</strain>
    </source>
</reference>
<sequence>MSFSWLYHGIFPKLIHIAPLERFLTASLGFSNEISDLLTQLAGVGEVVFGVVLFIFYRSKAILILNIAALVGLILFVAMLQPQLLVETFNPVTTNIPIIGLSIILLNNLKHTG</sequence>
<organism evidence="2 3">
    <name type="scientific">Catenovulum sediminis</name>
    <dbReference type="NCBI Taxonomy" id="1740262"/>
    <lineage>
        <taxon>Bacteria</taxon>
        <taxon>Pseudomonadati</taxon>
        <taxon>Pseudomonadota</taxon>
        <taxon>Gammaproteobacteria</taxon>
        <taxon>Alteromonadales</taxon>
        <taxon>Alteromonadaceae</taxon>
        <taxon>Catenovulum</taxon>
    </lineage>
</organism>
<dbReference type="RefSeq" id="WP_342779173.1">
    <property type="nucleotide sequence ID" value="NZ_CP041660.1"/>
</dbReference>
<keyword evidence="1" id="KW-0472">Membrane</keyword>
<keyword evidence="1" id="KW-1133">Transmembrane helix</keyword>
<dbReference type="Proteomes" id="UP001467690">
    <property type="component" value="Unassembled WGS sequence"/>
</dbReference>
<proteinExistence type="predicted"/>
<keyword evidence="1" id="KW-0812">Transmembrane</keyword>
<dbReference type="Pfam" id="PF13781">
    <property type="entry name" value="DoxX_3"/>
    <property type="match status" value="1"/>
</dbReference>
<dbReference type="EMBL" id="JBELOE010000265">
    <property type="protein sequence ID" value="MER2493661.1"/>
    <property type="molecule type" value="Genomic_DNA"/>
</dbReference>
<protein>
    <submittedName>
        <fullName evidence="2">DoxX-like family protein</fullName>
    </submittedName>
</protein>
<accession>A0ABV1RLP8</accession>
<feature type="transmembrane region" description="Helical" evidence="1">
    <location>
        <begin position="63"/>
        <end position="80"/>
    </location>
</feature>
<gene>
    <name evidence="2" type="ORF">ABS311_17415</name>
</gene>
<comment type="caution">
    <text evidence="2">The sequence shown here is derived from an EMBL/GenBank/DDBJ whole genome shotgun (WGS) entry which is preliminary data.</text>
</comment>
<dbReference type="InterPro" id="IPR025695">
    <property type="entry name" value="DoxX-like"/>
</dbReference>
<name>A0ABV1RLP8_9ALTE</name>
<feature type="transmembrane region" description="Helical" evidence="1">
    <location>
        <begin position="92"/>
        <end position="109"/>
    </location>
</feature>
<evidence type="ECO:0000313" key="3">
    <source>
        <dbReference type="Proteomes" id="UP001467690"/>
    </source>
</evidence>
<feature type="transmembrane region" description="Helical" evidence="1">
    <location>
        <begin position="37"/>
        <end position="56"/>
    </location>
</feature>
<evidence type="ECO:0000256" key="1">
    <source>
        <dbReference type="SAM" id="Phobius"/>
    </source>
</evidence>